<evidence type="ECO:0000313" key="2">
    <source>
        <dbReference type="EMBL" id="RMI24532.1"/>
    </source>
</evidence>
<protein>
    <submittedName>
        <fullName evidence="2">Glycosyltransferase</fullName>
    </submittedName>
</protein>
<keyword evidence="3" id="KW-1185">Reference proteome</keyword>
<dbReference type="CDD" id="cd03784">
    <property type="entry name" value="GT1_Gtf-like"/>
    <property type="match status" value="1"/>
</dbReference>
<dbReference type="Pfam" id="PF06722">
    <property type="entry name" value="EryCIII-like_C"/>
    <property type="match status" value="1"/>
</dbReference>
<dbReference type="InterPro" id="IPR050426">
    <property type="entry name" value="Glycosyltransferase_28"/>
</dbReference>
<dbReference type="PANTHER" id="PTHR48050:SF13">
    <property type="entry name" value="STEROL 3-BETA-GLUCOSYLTRANSFERASE UGT80A2"/>
    <property type="match status" value="1"/>
</dbReference>
<dbReference type="SUPFAM" id="SSF53756">
    <property type="entry name" value="UDP-Glycosyltransferase/glycogen phosphorylase"/>
    <property type="match status" value="1"/>
</dbReference>
<accession>A0ABX9VIY2</accession>
<sequence>MRPAIILATFEGGGHVTPAAQFARRLQADGAALRFVSDEASRAAAAGLPFQPWRRAPNRQPGAEAAAPLRDHLRAFWPPALVRSLCEEVICAPALAYAEDLLAMLREEPADLIICNELLLGAMLAGEKAGVPVVSFSANIWPYPTRTDLPPFGPGFRSGSQEWHSRRDTFARDWTFSLYDTGLPALNAARAALGLPPLAHVLDQLQMLRLSLLATAQAFDFGLDSVPEPFAYAGPLLETPPWAGRWQPARPGLPHVLISFSSTQMGQRGALRRCIAALRGLPVRGVLTLGPAVEPESLPAAEHVEILRGAAHDDILPHCAAAIVQGGHGSVIRPLLHGVPLLCLPLGRDNADNAARVAQAGAGLVRGGRASAWRIRRALRPLLEQPHYRDAARRLGQAIAAEMDGGAAASARVLAIARQD</sequence>
<dbReference type="RefSeq" id="WP_122140018.1">
    <property type="nucleotide sequence ID" value="NZ_RFLX01000008.1"/>
</dbReference>
<feature type="domain" description="Erythromycin biosynthesis protein CIII-like C-terminal" evidence="1">
    <location>
        <begin position="314"/>
        <end position="402"/>
    </location>
</feature>
<reference evidence="2 3" key="1">
    <citation type="submission" date="2018-10" db="EMBL/GenBank/DDBJ databases">
        <title>Roseomonas sp. nov., isolated from feces of Tibetan antelopes in the Qinghai-Tibet plateau, China.</title>
        <authorList>
            <person name="Tian Z."/>
        </authorList>
    </citation>
    <scope>NUCLEOTIDE SEQUENCE [LARGE SCALE GENOMIC DNA]</scope>
    <source>
        <strain evidence="2 3">Z23</strain>
    </source>
</reference>
<dbReference type="PANTHER" id="PTHR48050">
    <property type="entry name" value="STEROL 3-BETA-GLUCOSYLTRANSFERASE"/>
    <property type="match status" value="1"/>
</dbReference>
<comment type="caution">
    <text evidence="2">The sequence shown here is derived from an EMBL/GenBank/DDBJ whole genome shotgun (WGS) entry which is preliminary data.</text>
</comment>
<proteinExistence type="predicted"/>
<gene>
    <name evidence="2" type="ORF">EBE87_12645</name>
</gene>
<evidence type="ECO:0000313" key="3">
    <source>
        <dbReference type="Proteomes" id="UP000274097"/>
    </source>
</evidence>
<dbReference type="Proteomes" id="UP000274097">
    <property type="component" value="Unassembled WGS sequence"/>
</dbReference>
<name>A0ABX9VIY2_9PROT</name>
<dbReference type="Gene3D" id="3.40.50.2000">
    <property type="entry name" value="Glycogen Phosphorylase B"/>
    <property type="match status" value="2"/>
</dbReference>
<dbReference type="EMBL" id="RFLX01000008">
    <property type="protein sequence ID" value="RMI24532.1"/>
    <property type="molecule type" value="Genomic_DNA"/>
</dbReference>
<dbReference type="InterPro" id="IPR010610">
    <property type="entry name" value="EryCIII-like_C"/>
</dbReference>
<evidence type="ECO:0000259" key="1">
    <source>
        <dbReference type="Pfam" id="PF06722"/>
    </source>
</evidence>
<dbReference type="InterPro" id="IPR002213">
    <property type="entry name" value="UDP_glucos_trans"/>
</dbReference>
<organism evidence="2 3">
    <name type="scientific">Teichococcus wenyumeiae</name>
    <dbReference type="NCBI Taxonomy" id="2478470"/>
    <lineage>
        <taxon>Bacteria</taxon>
        <taxon>Pseudomonadati</taxon>
        <taxon>Pseudomonadota</taxon>
        <taxon>Alphaproteobacteria</taxon>
        <taxon>Acetobacterales</taxon>
        <taxon>Roseomonadaceae</taxon>
        <taxon>Roseomonas</taxon>
    </lineage>
</organism>